<dbReference type="SMART" id="SM00382">
    <property type="entry name" value="AAA"/>
    <property type="match status" value="1"/>
</dbReference>
<organism evidence="5 6">
    <name type="scientific">Anaerosalibacter bizertensis</name>
    <dbReference type="NCBI Taxonomy" id="932217"/>
    <lineage>
        <taxon>Bacteria</taxon>
        <taxon>Bacillati</taxon>
        <taxon>Bacillota</taxon>
        <taxon>Tissierellia</taxon>
        <taxon>Tissierellales</taxon>
        <taxon>Sporanaerobacteraceae</taxon>
        <taxon>Anaerosalibacter</taxon>
    </lineage>
</organism>
<protein>
    <submittedName>
        <fullName evidence="5">ATP-binding cassette domain-containing protein</fullName>
    </submittedName>
</protein>
<evidence type="ECO:0000313" key="6">
    <source>
        <dbReference type="Proteomes" id="UP000462760"/>
    </source>
</evidence>
<dbReference type="OrthoDB" id="9785080at2"/>
<keyword evidence="3 5" id="KW-0067">ATP-binding</keyword>
<dbReference type="Gene3D" id="3.40.50.300">
    <property type="entry name" value="P-loop containing nucleotide triphosphate hydrolases"/>
    <property type="match status" value="1"/>
</dbReference>
<name>A0A844FFS2_9FIRM</name>
<sequence>MFTLENVKYKDVLQIQNLKIHSGKVTVIVGESGSGKSTLLRLLNRMVNPTEGEIFYNGKNIREINPVNLRRKVVMLPQNPIMFPGTIKDNLLIGFKFSEKPLVDDNKLSEAMKIVKLDKKLDDKVDKLSGGEKQRVALCRTMLLEPEVFLLDEPSSALDEGTEDIIIKNIIDYVVENKKTLVMVTHSIKIAEEYGENILEIGNGKVIRNEMR</sequence>
<reference evidence="5 6" key="1">
    <citation type="submission" date="2019-08" db="EMBL/GenBank/DDBJ databases">
        <title>In-depth cultivation of the pig gut microbiome towards novel bacterial diversity and tailored functional studies.</title>
        <authorList>
            <person name="Wylensek D."/>
            <person name="Hitch T.C.A."/>
            <person name="Clavel T."/>
        </authorList>
    </citation>
    <scope>NUCLEOTIDE SEQUENCE [LARGE SCALE GENOMIC DNA]</scope>
    <source>
        <strain evidence="5 6">Med78-601-WT-4W-RMD-3</strain>
    </source>
</reference>
<keyword evidence="1" id="KW-0813">Transport</keyword>
<dbReference type="InterPro" id="IPR027417">
    <property type="entry name" value="P-loop_NTPase"/>
</dbReference>
<dbReference type="InterPro" id="IPR003593">
    <property type="entry name" value="AAA+_ATPase"/>
</dbReference>
<gene>
    <name evidence="5" type="ORF">FYJ27_03610</name>
</gene>
<dbReference type="PROSITE" id="PS00211">
    <property type="entry name" value="ABC_TRANSPORTER_1"/>
    <property type="match status" value="1"/>
</dbReference>
<dbReference type="InterPro" id="IPR003439">
    <property type="entry name" value="ABC_transporter-like_ATP-bd"/>
</dbReference>
<evidence type="ECO:0000256" key="2">
    <source>
        <dbReference type="ARBA" id="ARBA00022741"/>
    </source>
</evidence>
<dbReference type="AlphaFoldDB" id="A0A844FFS2"/>
<keyword evidence="2" id="KW-0547">Nucleotide-binding</keyword>
<comment type="caution">
    <text evidence="5">The sequence shown here is derived from an EMBL/GenBank/DDBJ whole genome shotgun (WGS) entry which is preliminary data.</text>
</comment>
<dbReference type="RefSeq" id="WP_154483288.1">
    <property type="nucleotide sequence ID" value="NZ_VULR01000003.1"/>
</dbReference>
<dbReference type="GO" id="GO:0005524">
    <property type="term" value="F:ATP binding"/>
    <property type="evidence" value="ECO:0007669"/>
    <property type="project" value="UniProtKB-KW"/>
</dbReference>
<dbReference type="GO" id="GO:0016887">
    <property type="term" value="F:ATP hydrolysis activity"/>
    <property type="evidence" value="ECO:0007669"/>
    <property type="project" value="InterPro"/>
</dbReference>
<dbReference type="PROSITE" id="PS50893">
    <property type="entry name" value="ABC_TRANSPORTER_2"/>
    <property type="match status" value="1"/>
</dbReference>
<dbReference type="CDD" id="cd03228">
    <property type="entry name" value="ABCC_MRP_Like"/>
    <property type="match status" value="1"/>
</dbReference>
<evidence type="ECO:0000313" key="5">
    <source>
        <dbReference type="EMBL" id="MSS42821.1"/>
    </source>
</evidence>
<evidence type="ECO:0000256" key="3">
    <source>
        <dbReference type="ARBA" id="ARBA00022840"/>
    </source>
</evidence>
<dbReference type="Proteomes" id="UP000462760">
    <property type="component" value="Unassembled WGS sequence"/>
</dbReference>
<dbReference type="InterPro" id="IPR017871">
    <property type="entry name" value="ABC_transporter-like_CS"/>
</dbReference>
<feature type="domain" description="ABC transporter" evidence="4">
    <location>
        <begin position="2"/>
        <end position="211"/>
    </location>
</feature>
<dbReference type="Pfam" id="PF00005">
    <property type="entry name" value="ABC_tran"/>
    <property type="match status" value="1"/>
</dbReference>
<accession>A0A844FFS2</accession>
<dbReference type="PANTHER" id="PTHR43423:SF1">
    <property type="entry name" value="ABC TRANSPORTER I FAMILY MEMBER 17"/>
    <property type="match status" value="1"/>
</dbReference>
<dbReference type="PANTHER" id="PTHR43423">
    <property type="entry name" value="ABC TRANSPORTER I FAMILY MEMBER 17"/>
    <property type="match status" value="1"/>
</dbReference>
<dbReference type="SUPFAM" id="SSF52540">
    <property type="entry name" value="P-loop containing nucleoside triphosphate hydrolases"/>
    <property type="match status" value="1"/>
</dbReference>
<evidence type="ECO:0000256" key="1">
    <source>
        <dbReference type="ARBA" id="ARBA00022448"/>
    </source>
</evidence>
<proteinExistence type="predicted"/>
<dbReference type="EMBL" id="VULR01000003">
    <property type="protein sequence ID" value="MSS42821.1"/>
    <property type="molecule type" value="Genomic_DNA"/>
</dbReference>
<evidence type="ECO:0000259" key="4">
    <source>
        <dbReference type="PROSITE" id="PS50893"/>
    </source>
</evidence>